<evidence type="ECO:0000313" key="1">
    <source>
        <dbReference type="EMBL" id="KJU83458.1"/>
    </source>
</evidence>
<reference evidence="1 2" key="1">
    <citation type="submission" date="2015-02" db="EMBL/GenBank/DDBJ databases">
        <title>Single-cell genomics of uncultivated deep-branching MTB reveals a conserved set of magnetosome genes.</title>
        <authorList>
            <person name="Kolinko S."/>
            <person name="Richter M."/>
            <person name="Glockner F.O."/>
            <person name="Brachmann A."/>
            <person name="Schuler D."/>
        </authorList>
    </citation>
    <scope>NUCLEOTIDE SEQUENCE [LARGE SCALE GENOMIC DNA]</scope>
    <source>
        <strain evidence="1">TM-1</strain>
    </source>
</reference>
<keyword evidence="2" id="KW-1185">Reference proteome</keyword>
<organism evidence="1 2">
    <name type="scientific">Candidatus Magnetobacterium bavaricum</name>
    <dbReference type="NCBI Taxonomy" id="29290"/>
    <lineage>
        <taxon>Bacteria</taxon>
        <taxon>Pseudomonadati</taxon>
        <taxon>Nitrospirota</taxon>
        <taxon>Thermodesulfovibrionia</taxon>
        <taxon>Thermodesulfovibrionales</taxon>
        <taxon>Candidatus Magnetobacteriaceae</taxon>
        <taxon>Candidatus Magnetobacterium</taxon>
    </lineage>
</organism>
<accession>A0A0F3GRX9</accession>
<comment type="caution">
    <text evidence="1">The sequence shown here is derived from an EMBL/GenBank/DDBJ whole genome shotgun (WGS) entry which is preliminary data.</text>
</comment>
<sequence>MEVLKNPEVFLQEIGNELSIGVSETDDIEKLLIKLNKYLKDETSETPLLLLDEIEVIAIPKFGDIFNWLRAKTSAGALNIVTASQKELCEVFGKKDDVGSAFYNIFVSIPLGVMQESEVKTMLSTLASPEFEATCGSRIIHEVGTHPFHVQQLAALCYDKWQAKNPLDDNTWQQILADFNRNVSGPKSNGDKDTDNGGIEQKLEISPDGRRIIGYLKRFDYARESKIGVDLRLIPSKLDKEMKALQESCLVELVSGEGDWMPLYRVTKTGKNI</sequence>
<dbReference type="EMBL" id="LACI01001886">
    <property type="protein sequence ID" value="KJU83458.1"/>
    <property type="molecule type" value="Genomic_DNA"/>
</dbReference>
<dbReference type="InterPro" id="IPR027417">
    <property type="entry name" value="P-loop_NTPase"/>
</dbReference>
<name>A0A0F3GRX9_9BACT</name>
<dbReference type="Proteomes" id="UP000033423">
    <property type="component" value="Unassembled WGS sequence"/>
</dbReference>
<protein>
    <submittedName>
        <fullName evidence="1">Uncharacterized protein</fullName>
    </submittedName>
</protein>
<evidence type="ECO:0000313" key="2">
    <source>
        <dbReference type="Proteomes" id="UP000033423"/>
    </source>
</evidence>
<dbReference type="SUPFAM" id="SSF52540">
    <property type="entry name" value="P-loop containing nucleoside triphosphate hydrolases"/>
    <property type="match status" value="1"/>
</dbReference>
<proteinExistence type="predicted"/>
<dbReference type="AlphaFoldDB" id="A0A0F3GRX9"/>
<gene>
    <name evidence="1" type="ORF">MBAV_004347</name>
</gene>